<evidence type="ECO:0000259" key="3">
    <source>
        <dbReference type="PROSITE" id="PS51078"/>
    </source>
</evidence>
<evidence type="ECO:0000259" key="2">
    <source>
        <dbReference type="PROSITE" id="PS51077"/>
    </source>
</evidence>
<dbReference type="EMBL" id="CP075371">
    <property type="protein sequence ID" value="QVT77874.1"/>
    <property type="molecule type" value="Genomic_DNA"/>
</dbReference>
<proteinExistence type="predicted"/>
<evidence type="ECO:0000313" key="5">
    <source>
        <dbReference type="Proteomes" id="UP000679307"/>
    </source>
</evidence>
<dbReference type="PANTHER" id="PTHR30136">
    <property type="entry name" value="HELIX-TURN-HELIX TRANSCRIPTIONAL REGULATOR, ICLR FAMILY"/>
    <property type="match status" value="1"/>
</dbReference>
<protein>
    <submittedName>
        <fullName evidence="4">Transcriptional repressor IclR</fullName>
    </submittedName>
</protein>
<dbReference type="Pfam" id="PF09339">
    <property type="entry name" value="HTH_IclR"/>
    <property type="match status" value="1"/>
</dbReference>
<dbReference type="PANTHER" id="PTHR30136:SF24">
    <property type="entry name" value="HTH-TYPE TRANSCRIPTIONAL REPRESSOR ALLR"/>
    <property type="match status" value="1"/>
</dbReference>
<dbReference type="InterPro" id="IPR050707">
    <property type="entry name" value="HTH_MetabolicPath_Reg"/>
</dbReference>
<accession>A0ABX8EC09</accession>
<dbReference type="PROSITE" id="PS51077">
    <property type="entry name" value="HTH_ICLR"/>
    <property type="match status" value="1"/>
</dbReference>
<evidence type="ECO:0000256" key="1">
    <source>
        <dbReference type="ARBA" id="ARBA00023125"/>
    </source>
</evidence>
<evidence type="ECO:0000313" key="4">
    <source>
        <dbReference type="EMBL" id="QVT77874.1"/>
    </source>
</evidence>
<keyword evidence="5" id="KW-1185">Reference proteome</keyword>
<feature type="domain" description="HTH iclR-type" evidence="2">
    <location>
        <begin position="37"/>
        <end position="98"/>
    </location>
</feature>
<dbReference type="Proteomes" id="UP000679307">
    <property type="component" value="Chromosome"/>
</dbReference>
<dbReference type="InterPro" id="IPR005471">
    <property type="entry name" value="Tscrpt_reg_IclR_N"/>
</dbReference>
<dbReference type="InterPro" id="IPR014757">
    <property type="entry name" value="Tscrpt_reg_IclR_C"/>
</dbReference>
<dbReference type="Pfam" id="PF01614">
    <property type="entry name" value="IclR_C"/>
    <property type="match status" value="1"/>
</dbReference>
<sequence>MPIGAPPLPHIDRILPINEKNAGVAVAAEESRSTGGVQSIARAFRLLEIVATNGGVMGLSQLAVESGFPLPTIHRAVRTLVDLGYLRQEPSRQYALGPRLLLLAESSSTMLNTLAAPHLRRLVDELGETANLALLDSDRIAYVAQVPGRHSMRMFTEVGRRVLPHCTAVGKVLLSTTAAPEVHDLLVRTGMPRYTDHTLTDEVSFGAELDRTRERGYAVDEGEQEVGVRCVAVAVPQVGPRPGARLAVSISGPAPRMTDELLAEAVPALHRAAAAIADDLA</sequence>
<dbReference type="SMART" id="SM00346">
    <property type="entry name" value="HTH_ICLR"/>
    <property type="match status" value="1"/>
</dbReference>
<keyword evidence="1" id="KW-0238">DNA-binding</keyword>
<dbReference type="PROSITE" id="PS51078">
    <property type="entry name" value="ICLR_ED"/>
    <property type="match status" value="1"/>
</dbReference>
<reference evidence="4 5" key="1">
    <citation type="submission" date="2021-05" db="EMBL/GenBank/DDBJ databases">
        <title>Complete genome of Nocardioides aquaticus KCTC 9944T isolated from meromictic and hypersaline Ekho Lake, Antarctica.</title>
        <authorList>
            <person name="Hwang K."/>
            <person name="Kim K.M."/>
            <person name="Choe H."/>
        </authorList>
    </citation>
    <scope>NUCLEOTIDE SEQUENCE [LARGE SCALE GENOMIC DNA]</scope>
    <source>
        <strain evidence="4 5">KCTC 9944</strain>
    </source>
</reference>
<feature type="domain" description="IclR-ED" evidence="3">
    <location>
        <begin position="99"/>
        <end position="281"/>
    </location>
</feature>
<gene>
    <name evidence="4" type="primary">iclR_1</name>
    <name evidence="4" type="ORF">ENKNEFLB_00243</name>
</gene>
<name>A0ABX8EC09_9ACTN</name>
<organism evidence="4 5">
    <name type="scientific">Nocardioides aquaticus</name>
    <dbReference type="NCBI Taxonomy" id="160826"/>
    <lineage>
        <taxon>Bacteria</taxon>
        <taxon>Bacillati</taxon>
        <taxon>Actinomycetota</taxon>
        <taxon>Actinomycetes</taxon>
        <taxon>Propionibacteriales</taxon>
        <taxon>Nocardioidaceae</taxon>
        <taxon>Nocardioides</taxon>
    </lineage>
</organism>